<proteinExistence type="predicted"/>
<reference evidence="1" key="1">
    <citation type="submission" date="2020-04" db="EMBL/GenBank/DDBJ databases">
        <authorList>
            <person name="Chiriac C."/>
            <person name="Salcher M."/>
            <person name="Ghai R."/>
            <person name="Kavagutti S V."/>
        </authorList>
    </citation>
    <scope>NUCLEOTIDE SEQUENCE</scope>
</reference>
<organism evidence="1">
    <name type="scientific">uncultured Caudovirales phage</name>
    <dbReference type="NCBI Taxonomy" id="2100421"/>
    <lineage>
        <taxon>Viruses</taxon>
        <taxon>Duplodnaviria</taxon>
        <taxon>Heunggongvirae</taxon>
        <taxon>Uroviricota</taxon>
        <taxon>Caudoviricetes</taxon>
        <taxon>Peduoviridae</taxon>
        <taxon>Maltschvirus</taxon>
        <taxon>Maltschvirus maltsch</taxon>
    </lineage>
</organism>
<name>A0A6J5MR87_9CAUD</name>
<accession>A0A6J5MR87</accession>
<sequence length="667" mass="74812">MADKQLGKYLKSDEEVPVTEYDRELVGFINDHCDEWRNHRDTNYLILWNEYERMFRGIWSTEDRGRESERSRLVTPAMQQAIEAKQAEISEAVFGRGEFFDIEDNLRDQDKADIALVRSQMHEDFKRNKIKKAIDNIILLAEIYGTGIGEVTVKEETVLYPATQPIPGTQVAAIGVEETKQFMVNLNPVNPKNFLIDPNADTVEESLGVAIEEYMSYYSIVQGIEEGIYRKVNIVPSYSDTKLEQVQEGSPSRNDKIRVIRWYGLIPRSMLEGLEDKESKTVELFPEESAADEYSDMVEAVVVIADGEHLLKAEESPYMMKDRPIVAYQADSMPGRFWGRGTSEKGYNMQKALDAQMRSHLDSLALTTAPMMAMDATRLPRGAKYEVRPGKNFLVNGNPAEIMMPFKFGSTDSGNMQTAQTFQQMLLQATGTLDSSQMPSQVAGGEASGAGLSMALSGLMKKNKRALINFQEDFLIPFITKAAWRFMQFDPERYPVKDFVFLPVSTMGMVAREYEQQQMIGLMQTLGPTSPITPVLLQGIIQSSSISNREEIIATLQKMSQPDPAQAQLQQQSGALDLAIKQATLELTQANAAKAKADASKTIVEAQIMPQEAEAKMIGNISRGSKDKNDFDQRVKVAELALKEQDIISNERIAMTQMANKSNSKQK</sequence>
<dbReference type="Pfam" id="PF23899">
    <property type="entry name" value="SU10_portal"/>
    <property type="match status" value="1"/>
</dbReference>
<protein>
    <submittedName>
        <fullName evidence="1">Uncharacterized protein</fullName>
    </submittedName>
</protein>
<dbReference type="InterPro" id="IPR056909">
    <property type="entry name" value="SU10_portal"/>
</dbReference>
<gene>
    <name evidence="1" type="ORF">UFOVP507_32</name>
</gene>
<dbReference type="EMBL" id="LR796486">
    <property type="protein sequence ID" value="CAB4147510.1"/>
    <property type="molecule type" value="Genomic_DNA"/>
</dbReference>
<evidence type="ECO:0000313" key="1">
    <source>
        <dbReference type="EMBL" id="CAB4147510.1"/>
    </source>
</evidence>